<sequence length="91" mass="9477">MKTSTFFALLSAAAGALAIPNVVEARQKSTTTTTPDLPCPTNPANCAAKQNGHLVCLSNGVWCQYVDSTYGTPAFFPVDLTLPCPACLPSS</sequence>
<dbReference type="AlphaFoldDB" id="A0AAI8VMX3"/>
<gene>
    <name evidence="2" type="ORF">KHLLAP_LOCUS8005</name>
</gene>
<feature type="chain" id="PRO_5042603447" evidence="1">
    <location>
        <begin position="19"/>
        <end position="91"/>
    </location>
</feature>
<evidence type="ECO:0000313" key="3">
    <source>
        <dbReference type="Proteomes" id="UP001295740"/>
    </source>
</evidence>
<proteinExistence type="predicted"/>
<keyword evidence="3" id="KW-1185">Reference proteome</keyword>
<dbReference type="Proteomes" id="UP001295740">
    <property type="component" value="Unassembled WGS sequence"/>
</dbReference>
<evidence type="ECO:0000313" key="2">
    <source>
        <dbReference type="EMBL" id="CAJ2507537.1"/>
    </source>
</evidence>
<name>A0AAI8VMX3_9PEZI</name>
<evidence type="ECO:0000256" key="1">
    <source>
        <dbReference type="SAM" id="SignalP"/>
    </source>
</evidence>
<accession>A0AAI8VMX3</accession>
<organism evidence="2 3">
    <name type="scientific">Anthostomella pinea</name>
    <dbReference type="NCBI Taxonomy" id="933095"/>
    <lineage>
        <taxon>Eukaryota</taxon>
        <taxon>Fungi</taxon>
        <taxon>Dikarya</taxon>
        <taxon>Ascomycota</taxon>
        <taxon>Pezizomycotina</taxon>
        <taxon>Sordariomycetes</taxon>
        <taxon>Xylariomycetidae</taxon>
        <taxon>Xylariales</taxon>
        <taxon>Xylariaceae</taxon>
        <taxon>Anthostomella</taxon>
    </lineage>
</organism>
<reference evidence="2" key="1">
    <citation type="submission" date="2023-10" db="EMBL/GenBank/DDBJ databases">
        <authorList>
            <person name="Hackl T."/>
        </authorList>
    </citation>
    <scope>NUCLEOTIDE SEQUENCE</scope>
</reference>
<protein>
    <submittedName>
        <fullName evidence="2">Uu.00g087230.m01.CDS01</fullName>
    </submittedName>
</protein>
<keyword evidence="1" id="KW-0732">Signal</keyword>
<feature type="signal peptide" evidence="1">
    <location>
        <begin position="1"/>
        <end position="18"/>
    </location>
</feature>
<comment type="caution">
    <text evidence="2">The sequence shown here is derived from an EMBL/GenBank/DDBJ whole genome shotgun (WGS) entry which is preliminary data.</text>
</comment>
<dbReference type="EMBL" id="CAUWAG010000010">
    <property type="protein sequence ID" value="CAJ2507537.1"/>
    <property type="molecule type" value="Genomic_DNA"/>
</dbReference>